<dbReference type="AlphaFoldDB" id="H6N640"/>
<proteinExistence type="predicted"/>
<dbReference type="EMBL" id="CP003199">
    <property type="protein sequence ID" value="AEW45112.1"/>
    <property type="molecule type" value="Genomic_DNA"/>
</dbReference>
<dbReference type="KEGG" id="mhe:MHC_01230"/>
<keyword evidence="2" id="KW-1185">Reference proteome</keyword>
<gene>
    <name evidence="1" type="ordered locus">MHC_01230</name>
</gene>
<evidence type="ECO:0000313" key="2">
    <source>
        <dbReference type="Proteomes" id="UP000009135"/>
    </source>
</evidence>
<dbReference type="STRING" id="1111676.MHC_01230"/>
<organism evidence="1 2">
    <name type="scientific">Mycoplasma haemocanis (strain Illinois)</name>
    <dbReference type="NCBI Taxonomy" id="1111676"/>
    <lineage>
        <taxon>Bacteria</taxon>
        <taxon>Bacillati</taxon>
        <taxon>Mycoplasmatota</taxon>
        <taxon>Mollicutes</taxon>
        <taxon>Mycoplasmataceae</taxon>
        <taxon>Mycoplasma</taxon>
    </lineage>
</organism>
<dbReference type="Proteomes" id="UP000009135">
    <property type="component" value="Chromosome"/>
</dbReference>
<dbReference type="HOGENOM" id="CLU_098620_0_0_14"/>
<sequence>MTSSVLAKATLGVVAASVTAAGATYAGGFFPFAQDKEEVISYLIKTANPNKRVIVTKDVNNSHWKEAWKLYREDNRDKNPGEDLWKLEGWTKPNSDDIDNNTPALAHFVSECHERSSNKTIRTNSSLYKEVLRYCTKDTQVIDLIAENHSDKTLLDTSSNPQDTSGGWADAWESYRQQNKNKEVGADPWLLESWESKKDGNALPNDFKSQCAAKTQTKTFDLNNEDYKGVLAWCTK</sequence>
<name>H6N640_MYCHN</name>
<accession>H6N640</accession>
<evidence type="ECO:0000313" key="1">
    <source>
        <dbReference type="EMBL" id="AEW45112.1"/>
    </source>
</evidence>
<dbReference type="OrthoDB" id="9827016at2"/>
<reference evidence="1 2" key="1">
    <citation type="journal article" date="2012" name="J. Bacteriol.">
        <title>Complete genome sequence of Mycoplasma haemocanis strain Illinois.</title>
        <authorList>
            <person name="do Nascimento N.C."/>
            <person name="Guimaraes A.M."/>
            <person name="Santos A.P."/>
            <person name="Sanmiguel P.J."/>
            <person name="Messick J.B."/>
        </authorList>
    </citation>
    <scope>NUCLEOTIDE SEQUENCE [LARGE SCALE GENOMIC DNA]</scope>
    <source>
        <strain evidence="1 2">Illinois</strain>
    </source>
</reference>
<protein>
    <submittedName>
        <fullName evidence="1">Uncharacterized protein</fullName>
    </submittedName>
</protein>